<reference evidence="2" key="1">
    <citation type="submission" date="2016-10" db="EMBL/GenBank/DDBJ databases">
        <authorList>
            <person name="Varghese N."/>
            <person name="Submissions S."/>
        </authorList>
    </citation>
    <scope>NUCLEOTIDE SEQUENCE [LARGE SCALE GENOMIC DNA]</scope>
    <source>
        <strain evidence="2">LMG 26031</strain>
    </source>
</reference>
<evidence type="ECO:0000313" key="1">
    <source>
        <dbReference type="EMBL" id="SEI80744.1"/>
    </source>
</evidence>
<dbReference type="OrthoDB" id="9809537at2"/>
<sequence length="121" mass="13807">MTTVTICVESRDAMKAKFVAAMKGEAQGQFITFQSTSDLFRTMTPLRWELIAAMTGAGAMSIRELARRLDREQEQVHEDVRALLNVGVLDHAENEAVVFPYDVVHVDFTIEPKHVEEYRHR</sequence>
<organism evidence="1 2">
    <name type="scientific">Paraburkholderia diazotrophica</name>
    <dbReference type="NCBI Taxonomy" id="667676"/>
    <lineage>
        <taxon>Bacteria</taxon>
        <taxon>Pseudomonadati</taxon>
        <taxon>Pseudomonadota</taxon>
        <taxon>Betaproteobacteria</taxon>
        <taxon>Burkholderiales</taxon>
        <taxon>Burkholderiaceae</taxon>
        <taxon>Paraburkholderia</taxon>
    </lineage>
</organism>
<accession>A0A1H6TRC8</accession>
<protein>
    <submittedName>
        <fullName evidence="1">Predicted transcriptional regulator</fullName>
    </submittedName>
</protein>
<dbReference type="Pfam" id="PF25212">
    <property type="entry name" value="HVO_A0114"/>
    <property type="match status" value="1"/>
</dbReference>
<dbReference type="EMBL" id="FNYE01000004">
    <property type="protein sequence ID" value="SEI80744.1"/>
    <property type="molecule type" value="Genomic_DNA"/>
</dbReference>
<dbReference type="AlphaFoldDB" id="A0A1H6TRC8"/>
<dbReference type="SUPFAM" id="SSF46785">
    <property type="entry name" value="Winged helix' DNA-binding domain"/>
    <property type="match status" value="1"/>
</dbReference>
<dbReference type="Proteomes" id="UP000198866">
    <property type="component" value="Unassembled WGS sequence"/>
</dbReference>
<evidence type="ECO:0000313" key="2">
    <source>
        <dbReference type="Proteomes" id="UP000198866"/>
    </source>
</evidence>
<gene>
    <name evidence="1" type="ORF">SAMN05192539_1004173</name>
</gene>
<dbReference type="InterPro" id="IPR036388">
    <property type="entry name" value="WH-like_DNA-bd_sf"/>
</dbReference>
<dbReference type="Gene3D" id="1.10.10.10">
    <property type="entry name" value="Winged helix-like DNA-binding domain superfamily/Winged helix DNA-binding domain"/>
    <property type="match status" value="1"/>
</dbReference>
<proteinExistence type="predicted"/>
<keyword evidence="2" id="KW-1185">Reference proteome</keyword>
<dbReference type="InterPro" id="IPR036390">
    <property type="entry name" value="WH_DNA-bd_sf"/>
</dbReference>
<dbReference type="STRING" id="667676.SAMN05192539_1004173"/>
<dbReference type="RefSeq" id="WP_090864515.1">
    <property type="nucleotide sequence ID" value="NZ_FNYE01000004.1"/>
</dbReference>
<name>A0A1H6TRC8_9BURK</name>